<evidence type="ECO:0008006" key="4">
    <source>
        <dbReference type="Google" id="ProtNLM"/>
    </source>
</evidence>
<name>A0AAV3WDD2_ACIJO</name>
<dbReference type="Gene3D" id="2.60.40.740">
    <property type="match status" value="1"/>
</dbReference>
<evidence type="ECO:0000313" key="3">
    <source>
        <dbReference type="Proteomes" id="UP000321274"/>
    </source>
</evidence>
<protein>
    <recommendedName>
        <fullName evidence="4">DUF11 domain-containing protein</fullName>
    </recommendedName>
</protein>
<reference evidence="2 3" key="1">
    <citation type="submission" date="2019-07" db="EMBL/GenBank/DDBJ databases">
        <title>Whole genome shotgun sequence of Acinetobacter johnsonii NBRC 102197.</title>
        <authorList>
            <person name="Hosoyama A."/>
            <person name="Uohara A."/>
            <person name="Ohji S."/>
            <person name="Ichikawa N."/>
        </authorList>
    </citation>
    <scope>NUCLEOTIDE SEQUENCE [LARGE SCALE GENOMIC DNA]</scope>
    <source>
        <strain evidence="2 3">NBRC 102197</strain>
    </source>
</reference>
<dbReference type="InterPro" id="IPR047589">
    <property type="entry name" value="DUF11_rpt"/>
</dbReference>
<accession>A0AAV3WDD2</accession>
<dbReference type="NCBIfam" id="TIGR01451">
    <property type="entry name" value="B_ant_repeat"/>
    <property type="match status" value="1"/>
</dbReference>
<organism evidence="2 3">
    <name type="scientific">Acinetobacter johnsonii</name>
    <dbReference type="NCBI Taxonomy" id="40214"/>
    <lineage>
        <taxon>Bacteria</taxon>
        <taxon>Pseudomonadati</taxon>
        <taxon>Pseudomonadota</taxon>
        <taxon>Gammaproteobacteria</taxon>
        <taxon>Moraxellales</taxon>
        <taxon>Moraxellaceae</taxon>
        <taxon>Acinetobacter</taxon>
    </lineage>
</organism>
<dbReference type="AlphaFoldDB" id="A0AAV3WDD2"/>
<proteinExistence type="predicted"/>
<dbReference type="EMBL" id="BJUJ01000061">
    <property type="protein sequence ID" value="GEK44820.1"/>
    <property type="molecule type" value="Genomic_DNA"/>
</dbReference>
<sequence length="890" mass="91675">MSMNLKTTKRNNLYLSIATVLGGFAFFATGTTYAAAPAAGTNISNIATASYVDGTSTTRTVTSNEVKTTVLQVGSFTLVQDRTTTANPNSAVALSHVLTNTGNGTDEFTLGLANVSGDAFDFSNIAIYLDANKDGVPDNNTNLMGQKVSLNAGESIGLVVVGTTSTTAKLDELGKLELSATSKEVDASATGKTIKNTDSVKIVTGASFAVTKSASVSVVDTRNTAQAVTYQLNYVNKGNSTDTLIIEDTLDSNLAFDPTRHQITVSGNVLGTSSTANAYYAWDSSTKKLTITIKNVAANTSGIVKFEAEVKQGTAAGVVPNTAMFDADGPNTNGSIPDQPTNRTDITVQSFYTGVINDSSTKATALGEDDVITIATASQGAQVRFGTGTPESEVIYVHNTGNVTDTFKVVTAAGTNLPPGAIVSLFKSDGVTPLTSSIGSDKDTGPIAAGGKYQIVAVVSLPTGFTGTTYNGNPIQVVLQTTASQNASATDTITLKISEVTALKVDLNNGGTGGVGPDNGNVVDKKSTQPGKSITFDLAIKNEGTQPDNYNLGISSTLPNGWTVEFFAQNSDGSCSASKLTNSGTIQPGATVKYCAVVTPSVNAVPTDSRDIVFTINSPATGLTDSLKDHLDIEVARKITFVADQTGQVAPGGSIIYKHTLTNNGNVIEGLAGNTLPVEITQNPVNSGFVTSIYVDQNNNGIAEASELVTGTDLTSWLTGTNSADGLSPNETVNIFVKVEAPSSATAGQSNLSIIKIAPGGANAPTAVTVTDKTTVNIGQVRLEKTQALDADCSNGADGAFGTSPIGAKPGACIVYRIKATNEGNGPVSKVVITDVVPNYTTLGTSPAPKLDPGTTADVTTTNGQLKSKEFDLTPLESVTMEFSVKVDGQ</sequence>
<gene>
    <name evidence="2" type="ORF">AJO04nite_20780</name>
</gene>
<keyword evidence="1" id="KW-0732">Signal</keyword>
<evidence type="ECO:0000313" key="2">
    <source>
        <dbReference type="EMBL" id="GEK44820.1"/>
    </source>
</evidence>
<feature type="signal peptide" evidence="1">
    <location>
        <begin position="1"/>
        <end position="34"/>
    </location>
</feature>
<comment type="caution">
    <text evidence="2">The sequence shown here is derived from an EMBL/GenBank/DDBJ whole genome shotgun (WGS) entry which is preliminary data.</text>
</comment>
<dbReference type="Proteomes" id="UP000321274">
    <property type="component" value="Unassembled WGS sequence"/>
</dbReference>
<evidence type="ECO:0000256" key="1">
    <source>
        <dbReference type="SAM" id="SignalP"/>
    </source>
</evidence>
<feature type="chain" id="PRO_5043618462" description="DUF11 domain-containing protein" evidence="1">
    <location>
        <begin position="35"/>
        <end position="890"/>
    </location>
</feature>
<dbReference type="RefSeq" id="WP_114837542.1">
    <property type="nucleotide sequence ID" value="NZ_BJUJ01000061.1"/>
</dbReference>